<evidence type="ECO:0000256" key="6">
    <source>
        <dbReference type="SAM" id="SignalP"/>
    </source>
</evidence>
<comment type="cofactor">
    <cofactor evidence="1">
        <name>FAD</name>
        <dbReference type="ChEBI" id="CHEBI:57692"/>
    </cofactor>
</comment>
<dbReference type="Proteomes" id="UP001629113">
    <property type="component" value="Unassembled WGS sequence"/>
</dbReference>
<keyword evidence="2" id="KW-0285">Flavoprotein</keyword>
<evidence type="ECO:0000256" key="1">
    <source>
        <dbReference type="ARBA" id="ARBA00001974"/>
    </source>
</evidence>
<feature type="chain" id="PRO_5046813635" evidence="6">
    <location>
        <begin position="17"/>
        <end position="407"/>
    </location>
</feature>
<feature type="signal peptide" evidence="6">
    <location>
        <begin position="1"/>
        <end position="16"/>
    </location>
</feature>
<feature type="domain" description="FAD-binding" evidence="7">
    <location>
        <begin position="114"/>
        <end position="335"/>
    </location>
</feature>
<dbReference type="SUPFAM" id="SSF51905">
    <property type="entry name" value="FAD/NAD(P)-binding domain"/>
    <property type="match status" value="1"/>
</dbReference>
<evidence type="ECO:0000256" key="3">
    <source>
        <dbReference type="ARBA" id="ARBA00022827"/>
    </source>
</evidence>
<proteinExistence type="predicted"/>
<dbReference type="PRINTS" id="PR00420">
    <property type="entry name" value="RNGMNOXGNASE"/>
</dbReference>
<dbReference type="InterPro" id="IPR036188">
    <property type="entry name" value="FAD/NAD-bd_sf"/>
</dbReference>
<dbReference type="PANTHER" id="PTHR47178">
    <property type="entry name" value="MONOOXYGENASE, FAD-BINDING"/>
    <property type="match status" value="1"/>
</dbReference>
<keyword evidence="6" id="KW-0732">Signal</keyword>
<dbReference type="Pfam" id="PF13450">
    <property type="entry name" value="NAD_binding_8"/>
    <property type="match status" value="1"/>
</dbReference>
<accession>A0ABR4P2G1</accession>
<dbReference type="EMBL" id="JBFCZG010000010">
    <property type="protein sequence ID" value="KAL3417499.1"/>
    <property type="molecule type" value="Genomic_DNA"/>
</dbReference>
<name>A0ABR4P2G1_9HELO</name>
<dbReference type="PANTHER" id="PTHR47178:SF6">
    <property type="entry name" value="FAD-BINDING DOMAIN-CONTAINING PROTEIN"/>
    <property type="match status" value="1"/>
</dbReference>
<dbReference type="Pfam" id="PF01494">
    <property type="entry name" value="FAD_binding_3"/>
    <property type="match status" value="1"/>
</dbReference>
<evidence type="ECO:0000313" key="9">
    <source>
        <dbReference type="Proteomes" id="UP001629113"/>
    </source>
</evidence>
<keyword evidence="9" id="KW-1185">Reference proteome</keyword>
<evidence type="ECO:0000256" key="4">
    <source>
        <dbReference type="ARBA" id="ARBA00023002"/>
    </source>
</evidence>
<dbReference type="InterPro" id="IPR002938">
    <property type="entry name" value="FAD-bd"/>
</dbReference>
<organism evidence="8 9">
    <name type="scientific">Phlyctema vagabunda</name>
    <dbReference type="NCBI Taxonomy" id="108571"/>
    <lineage>
        <taxon>Eukaryota</taxon>
        <taxon>Fungi</taxon>
        <taxon>Dikarya</taxon>
        <taxon>Ascomycota</taxon>
        <taxon>Pezizomycotina</taxon>
        <taxon>Leotiomycetes</taxon>
        <taxon>Helotiales</taxon>
        <taxon>Dermateaceae</taxon>
        <taxon>Phlyctema</taxon>
    </lineage>
</organism>
<evidence type="ECO:0000313" key="8">
    <source>
        <dbReference type="EMBL" id="KAL3417499.1"/>
    </source>
</evidence>
<keyword evidence="3" id="KW-0274">FAD</keyword>
<keyword evidence="5" id="KW-0503">Monooxygenase</keyword>
<evidence type="ECO:0000259" key="7">
    <source>
        <dbReference type="Pfam" id="PF01494"/>
    </source>
</evidence>
<protein>
    <submittedName>
        <fullName evidence="8">Early conidial development-2</fullName>
    </submittedName>
</protein>
<dbReference type="Gene3D" id="3.50.50.60">
    <property type="entry name" value="FAD/NAD(P)-binding domain"/>
    <property type="match status" value="1"/>
</dbReference>
<comment type="caution">
    <text evidence="8">The sequence shown here is derived from an EMBL/GenBank/DDBJ whole genome shotgun (WGS) entry which is preliminary data.</text>
</comment>
<gene>
    <name evidence="8" type="ORF">PVAG01_10509</name>
</gene>
<evidence type="ECO:0000256" key="2">
    <source>
        <dbReference type="ARBA" id="ARBA00022630"/>
    </source>
</evidence>
<sequence>MHVLIIGAGLGGLTLAQSLRKQGISFEVFERDNDKDTRSQGWAIAIHSIIDRLVSSFPSDMPDLREATNHLAPLTLPVQIAMFYPDRTDRVGFEDSPETPIIRAERYRLREWLSTNIDIKWGKRVSRVEHDDHGVTVYFEDGTNAKGDFLVGADGVRSTVRGQLLQKSDDELLKVVPLAAIVGEMSLAGEDFKRQLALGHSAYTLINPSLGFITFVGLHYVLPDAASARYFWMIMMPDTTVGDADHWLQTASQQEKHDYVSNTVTKLPPRFREIFDLTPVEGIRKQPHVWRDLELENIPASRVVIIGDAAHAMTPFRGEGGYHAFIDAMNISETLGRLNVDGKIHDITTVKTAVGDFNSEMLERSVESVRSSRASYEEAKKTVKNRQAFSYALKVLPEADDQLQVTV</sequence>
<reference evidence="8 9" key="1">
    <citation type="submission" date="2024-06" db="EMBL/GenBank/DDBJ databases">
        <title>Complete genome of Phlyctema vagabunda strain 19-DSS-EL-015.</title>
        <authorList>
            <person name="Fiorenzani C."/>
        </authorList>
    </citation>
    <scope>NUCLEOTIDE SEQUENCE [LARGE SCALE GENOMIC DNA]</scope>
    <source>
        <strain evidence="8 9">19-DSS-EL-015</strain>
    </source>
</reference>
<evidence type="ECO:0000256" key="5">
    <source>
        <dbReference type="ARBA" id="ARBA00023033"/>
    </source>
</evidence>
<keyword evidence="4" id="KW-0560">Oxidoreductase</keyword>